<comment type="caution">
    <text evidence="2">The sequence shown here is derived from an EMBL/GenBank/DDBJ whole genome shotgun (WGS) entry which is preliminary data.</text>
</comment>
<feature type="domain" description="ATPase AAA-type core" evidence="1">
    <location>
        <begin position="24"/>
        <end position="375"/>
    </location>
</feature>
<evidence type="ECO:0000259" key="1">
    <source>
        <dbReference type="Pfam" id="PF13304"/>
    </source>
</evidence>
<protein>
    <recommendedName>
        <fullName evidence="1">ATPase AAA-type core domain-containing protein</fullName>
    </recommendedName>
</protein>
<dbReference type="Gene3D" id="3.40.50.300">
    <property type="entry name" value="P-loop containing nucleotide triphosphate hydrolases"/>
    <property type="match status" value="2"/>
</dbReference>
<dbReference type="PANTHER" id="PTHR40396:SF1">
    <property type="entry name" value="ATPASE AAA-TYPE CORE DOMAIN-CONTAINING PROTEIN"/>
    <property type="match status" value="1"/>
</dbReference>
<keyword evidence="3" id="KW-1185">Reference proteome</keyword>
<evidence type="ECO:0000313" key="3">
    <source>
        <dbReference type="Proteomes" id="UP001501495"/>
    </source>
</evidence>
<dbReference type="InterPro" id="IPR003959">
    <property type="entry name" value="ATPase_AAA_core"/>
</dbReference>
<dbReference type="RefSeq" id="WP_344734951.1">
    <property type="nucleotide sequence ID" value="NZ_BAAAZH010000028.1"/>
</dbReference>
<dbReference type="Proteomes" id="UP001501495">
    <property type="component" value="Unassembled WGS sequence"/>
</dbReference>
<proteinExistence type="predicted"/>
<gene>
    <name evidence="2" type="ORF">GCM10022215_36900</name>
</gene>
<reference evidence="3" key="1">
    <citation type="journal article" date="2019" name="Int. J. Syst. Evol. Microbiol.">
        <title>The Global Catalogue of Microorganisms (GCM) 10K type strain sequencing project: providing services to taxonomists for standard genome sequencing and annotation.</title>
        <authorList>
            <consortium name="The Broad Institute Genomics Platform"/>
            <consortium name="The Broad Institute Genome Sequencing Center for Infectious Disease"/>
            <person name="Wu L."/>
            <person name="Ma J."/>
        </authorList>
    </citation>
    <scope>NUCLEOTIDE SEQUENCE [LARGE SCALE GENOMIC DNA]</scope>
    <source>
        <strain evidence="3">JCM 16703</strain>
    </source>
</reference>
<evidence type="ECO:0000313" key="2">
    <source>
        <dbReference type="EMBL" id="GAA4126855.1"/>
    </source>
</evidence>
<name>A0ABP7XVW3_9ACTN</name>
<dbReference type="SUPFAM" id="SSF52540">
    <property type="entry name" value="P-loop containing nucleoside triphosphate hydrolases"/>
    <property type="match status" value="1"/>
</dbReference>
<dbReference type="PANTHER" id="PTHR40396">
    <property type="entry name" value="ATPASE-LIKE PROTEIN"/>
    <property type="match status" value="1"/>
</dbReference>
<accession>A0ABP7XVW3</accession>
<organism evidence="2 3">
    <name type="scientific">Nocardioides fonticola</name>
    <dbReference type="NCBI Taxonomy" id="450363"/>
    <lineage>
        <taxon>Bacteria</taxon>
        <taxon>Bacillati</taxon>
        <taxon>Actinomycetota</taxon>
        <taxon>Actinomycetes</taxon>
        <taxon>Propionibacteriales</taxon>
        <taxon>Nocardioidaceae</taxon>
        <taxon>Nocardioides</taxon>
    </lineage>
</organism>
<dbReference type="InterPro" id="IPR014555">
    <property type="entry name" value="RecF-like"/>
</dbReference>
<dbReference type="Pfam" id="PF13304">
    <property type="entry name" value="AAA_21"/>
    <property type="match status" value="1"/>
</dbReference>
<dbReference type="PIRSF" id="PIRSF029347">
    <property type="entry name" value="RecF"/>
    <property type="match status" value="1"/>
</dbReference>
<dbReference type="EMBL" id="BAAAZH010000028">
    <property type="protein sequence ID" value="GAA4126855.1"/>
    <property type="molecule type" value="Genomic_DNA"/>
</dbReference>
<sequence>MHVTNVRFEAFKSLYDVSCKLDKFTVITGPNGAGKSNFIDGLNFIGEVYEDGLEFAVGRSGGYDNIAHRRTRRAKRPVALQIEVKVSRADLDDIPKKYPWLHKLNSENPLDVGEFLTYRHRFTLGTASQALVSDFEIVSDDFEVHDSRGRRLLRVERERDGKVAIHRTRAKLNPYIRELLDPFFDTRFSEFISERPRTSTQLITTNFAYSGLFSEIRHAVGGTRVFQLSPHQCRTSGVPTPNAVLERHGENLPGAANHLLRNDRSSWAQVQQAMRDIMPGLEEIEVAYTEDRRLALQFRERGVGRPWNTNEVSDGTMQSLALFIALFDTRHPLLAIEEPENAVHPWILRRIIDICQRNGSPKQIIATTHSPVLLNYVNPAVVRLMTIKSGRSVIRPLFEFAPQLREAVANGNFELFELYDSGAIQEAVPRGFADSRHEDRDDE</sequence>
<dbReference type="InterPro" id="IPR027417">
    <property type="entry name" value="P-loop_NTPase"/>
</dbReference>